<dbReference type="AlphaFoldDB" id="A0A1H6ERY7"/>
<evidence type="ECO:0008006" key="4">
    <source>
        <dbReference type="Google" id="ProtNLM"/>
    </source>
</evidence>
<keyword evidence="3" id="KW-1185">Reference proteome</keyword>
<evidence type="ECO:0000313" key="2">
    <source>
        <dbReference type="EMBL" id="SEG99776.1"/>
    </source>
</evidence>
<evidence type="ECO:0000313" key="3">
    <source>
        <dbReference type="Proteomes" id="UP000236732"/>
    </source>
</evidence>
<dbReference type="EMBL" id="FNVT01000014">
    <property type="protein sequence ID" value="SEG99776.1"/>
    <property type="molecule type" value="Genomic_DNA"/>
</dbReference>
<dbReference type="Proteomes" id="UP000236732">
    <property type="component" value="Unassembled WGS sequence"/>
</dbReference>
<feature type="signal peptide" evidence="1">
    <location>
        <begin position="1"/>
        <end position="28"/>
    </location>
</feature>
<dbReference type="OrthoDB" id="9815928at2"/>
<organism evidence="2 3">
    <name type="scientific">Nonomuraea solani</name>
    <dbReference type="NCBI Taxonomy" id="1144553"/>
    <lineage>
        <taxon>Bacteria</taxon>
        <taxon>Bacillati</taxon>
        <taxon>Actinomycetota</taxon>
        <taxon>Actinomycetes</taxon>
        <taxon>Streptosporangiales</taxon>
        <taxon>Streptosporangiaceae</taxon>
        <taxon>Nonomuraea</taxon>
    </lineage>
</organism>
<gene>
    <name evidence="2" type="ORF">SAMN05444920_11452</name>
</gene>
<keyword evidence="1" id="KW-0732">Signal</keyword>
<reference evidence="2 3" key="1">
    <citation type="submission" date="2016-10" db="EMBL/GenBank/DDBJ databases">
        <authorList>
            <person name="de Groot N.N."/>
        </authorList>
    </citation>
    <scope>NUCLEOTIDE SEQUENCE [LARGE SCALE GENOMIC DNA]</scope>
    <source>
        <strain evidence="2 3">CGMCC 4.7037</strain>
    </source>
</reference>
<dbReference type="RefSeq" id="WP_103960962.1">
    <property type="nucleotide sequence ID" value="NZ_FNVT01000014.1"/>
</dbReference>
<sequence>MRQALARLGAVAATAIVLTAGLSGPGQAASTGAPQCNGWPHGNYDDGSDVIEKGSNMKAGPYTACGNVKYLKPYTNVYFHCMVINDYGKVWIYVRVARTKWHGWVSWDNLQQWSSSTIKSCD</sequence>
<feature type="chain" id="PRO_5009297338" description="SH3 domain-containing protein" evidence="1">
    <location>
        <begin position="29"/>
        <end position="122"/>
    </location>
</feature>
<name>A0A1H6ERY7_9ACTN</name>
<proteinExistence type="predicted"/>
<accession>A0A1H6ERY7</accession>
<protein>
    <recommendedName>
        <fullName evidence="4">SH3 domain-containing protein</fullName>
    </recommendedName>
</protein>
<evidence type="ECO:0000256" key="1">
    <source>
        <dbReference type="SAM" id="SignalP"/>
    </source>
</evidence>